<feature type="compositionally biased region" description="Basic and acidic residues" evidence="3">
    <location>
        <begin position="48"/>
        <end position="67"/>
    </location>
</feature>
<feature type="compositionally biased region" description="Polar residues" evidence="3">
    <location>
        <begin position="500"/>
        <end position="528"/>
    </location>
</feature>
<dbReference type="EMBL" id="BDDD01001434">
    <property type="protein sequence ID" value="GAV75930.1"/>
    <property type="molecule type" value="Genomic_DNA"/>
</dbReference>
<protein>
    <submittedName>
        <fullName evidence="5">Uncharacterized protein</fullName>
    </submittedName>
</protein>
<feature type="region of interest" description="Disordered" evidence="3">
    <location>
        <begin position="493"/>
        <end position="551"/>
    </location>
</feature>
<keyword evidence="1 2" id="KW-0175">Coiled coil</keyword>
<dbReference type="FunCoup" id="A0A1Q3C6T8">
    <property type="interactions" value="126"/>
</dbReference>
<feature type="coiled-coil region" evidence="2">
    <location>
        <begin position="159"/>
        <end position="186"/>
    </location>
</feature>
<evidence type="ECO:0000256" key="4">
    <source>
        <dbReference type="SAM" id="Phobius"/>
    </source>
</evidence>
<dbReference type="AlphaFoldDB" id="A0A1Q3C6T8"/>
<keyword evidence="4" id="KW-0472">Membrane</keyword>
<feature type="transmembrane region" description="Helical" evidence="4">
    <location>
        <begin position="12"/>
        <end position="34"/>
    </location>
</feature>
<name>A0A1Q3C6T8_CEPFO</name>
<accession>A0A1Q3C6T8</accession>
<dbReference type="InParanoid" id="A0A1Q3C6T8"/>
<evidence type="ECO:0000256" key="1">
    <source>
        <dbReference type="ARBA" id="ARBA00023054"/>
    </source>
</evidence>
<evidence type="ECO:0000313" key="6">
    <source>
        <dbReference type="Proteomes" id="UP000187406"/>
    </source>
</evidence>
<dbReference type="Proteomes" id="UP000187406">
    <property type="component" value="Unassembled WGS sequence"/>
</dbReference>
<feature type="coiled-coil region" evidence="2">
    <location>
        <begin position="214"/>
        <end position="372"/>
    </location>
</feature>
<keyword evidence="4" id="KW-1133">Transmembrane helix</keyword>
<evidence type="ECO:0000256" key="3">
    <source>
        <dbReference type="SAM" id="MobiDB-lite"/>
    </source>
</evidence>
<evidence type="ECO:0000256" key="2">
    <source>
        <dbReference type="SAM" id="Coils"/>
    </source>
</evidence>
<reference evidence="6" key="1">
    <citation type="submission" date="2016-04" db="EMBL/GenBank/DDBJ databases">
        <title>Cephalotus genome sequencing.</title>
        <authorList>
            <person name="Fukushima K."/>
            <person name="Hasebe M."/>
            <person name="Fang X."/>
        </authorList>
    </citation>
    <scope>NUCLEOTIDE SEQUENCE [LARGE SCALE GENOMIC DNA]</scope>
    <source>
        <strain evidence="6">cv. St1</strain>
    </source>
</reference>
<organism evidence="5 6">
    <name type="scientific">Cephalotus follicularis</name>
    <name type="common">Albany pitcher plant</name>
    <dbReference type="NCBI Taxonomy" id="3775"/>
    <lineage>
        <taxon>Eukaryota</taxon>
        <taxon>Viridiplantae</taxon>
        <taxon>Streptophyta</taxon>
        <taxon>Embryophyta</taxon>
        <taxon>Tracheophyta</taxon>
        <taxon>Spermatophyta</taxon>
        <taxon>Magnoliopsida</taxon>
        <taxon>eudicotyledons</taxon>
        <taxon>Gunneridae</taxon>
        <taxon>Pentapetalae</taxon>
        <taxon>rosids</taxon>
        <taxon>fabids</taxon>
        <taxon>Oxalidales</taxon>
        <taxon>Cephalotaceae</taxon>
        <taxon>Cephalotus</taxon>
    </lineage>
</organism>
<sequence length="626" mass="71522">MMIKEKNDLNPFLVKFGVALALSFAGFFYSRFIIKRNKPSLPPPLPRSSDHDSEVDSRGKGRRVDDLHALKTNPSCCNVVSKRYEETYVQKVTIENSTIGLSPSSRHNGDKDGFLLPEFQDLVKEFDFTGPDTRFSPKKDVDTPKSDLDTPREFRSAEMDNYEQEIRHLSNMVRVLQERERDLEVQLLEYYGLKEQEAATMELQNRLKINNMEAKLLSLKIESLQSDNRRLEAQVADNAKVVSELEAARSKIKLLKKKLRSEAQDNKEQITVLQKRVAKLQEQEYEAVSSDPHIELKLQRIKDLEGEAEDLRKSNMRLQMENSELTQKLESTQILANSVLEDTETELLKQMSDRLSQENEDLRKEIEQLQTDRCADVEELVYLRWINACLRHELRNYQPPPGKTIARDLSKTLSPKSEEKAKQLILEYANVEGINEKDINIMEFDSDRWSTSQNSYITDSENLDDSSIDNSSATKTNTSSKVKFFSKLRRLIRGKDGHHPNQNSSGQKNVTFEDNDSPGSSSRISTGTDPVGELHNDRVTSPSHSRYRHSLDIQRLRSIKEDNMKDIRRGQRNSDVGSSYGYKRLVLGGEGASDLAPDLIKFAGALKDSRSRIGKLHKRSASFSFG</sequence>
<dbReference type="GO" id="GO:0072699">
    <property type="term" value="P:protein localization to cortical microtubule cytoskeleton"/>
    <property type="evidence" value="ECO:0007669"/>
    <property type="project" value="TreeGrafter"/>
</dbReference>
<proteinExistence type="predicted"/>
<feature type="region of interest" description="Disordered" evidence="3">
    <location>
        <begin position="40"/>
        <end position="67"/>
    </location>
</feature>
<dbReference type="STRING" id="3775.A0A1Q3C6T8"/>
<dbReference type="OrthoDB" id="1870283at2759"/>
<dbReference type="GO" id="GO:0055028">
    <property type="term" value="C:cortical microtubule"/>
    <property type="evidence" value="ECO:0007669"/>
    <property type="project" value="TreeGrafter"/>
</dbReference>
<gene>
    <name evidence="5" type="ORF">CFOL_v3_19406</name>
</gene>
<comment type="caution">
    <text evidence="5">The sequence shown here is derived from an EMBL/GenBank/DDBJ whole genome shotgun (WGS) entry which is preliminary data.</text>
</comment>
<keyword evidence="6" id="KW-1185">Reference proteome</keyword>
<dbReference type="PANTHER" id="PTHR31342">
    <property type="entry name" value="PROTEIN CHUP1, CHLOROPLASTIC"/>
    <property type="match status" value="1"/>
</dbReference>
<evidence type="ECO:0000313" key="5">
    <source>
        <dbReference type="EMBL" id="GAV75930.1"/>
    </source>
</evidence>
<dbReference type="PANTHER" id="PTHR31342:SF4">
    <property type="entry name" value="ACTIN BINDING PROTEIN FAMILY"/>
    <property type="match status" value="1"/>
</dbReference>
<dbReference type="InterPro" id="IPR040265">
    <property type="entry name" value="CHUP1/IPGA1-like"/>
</dbReference>
<keyword evidence="4" id="KW-0812">Transmembrane</keyword>